<evidence type="ECO:0000256" key="1">
    <source>
        <dbReference type="SAM" id="Phobius"/>
    </source>
</evidence>
<feature type="transmembrane region" description="Helical" evidence="1">
    <location>
        <begin position="21"/>
        <end position="40"/>
    </location>
</feature>
<gene>
    <name evidence="3" type="ORF">KCG45_13570</name>
</gene>
<reference evidence="3 4" key="1">
    <citation type="submission" date="2021-04" db="EMBL/GenBank/DDBJ databases">
        <authorList>
            <person name="Pira H."/>
            <person name="Risdian C."/>
            <person name="Wink J."/>
        </authorList>
    </citation>
    <scope>NUCLEOTIDE SEQUENCE [LARGE SCALE GENOMIC DNA]</scope>
    <source>
        <strain evidence="3 4">WH131</strain>
    </source>
</reference>
<dbReference type="RefSeq" id="WP_218317843.1">
    <property type="nucleotide sequence ID" value="NZ_JAGSPB010000003.1"/>
</dbReference>
<accession>A0ABS6SQC2</accession>
<organism evidence="3 4">
    <name type="scientific">Erythrobacter ani</name>
    <dbReference type="NCBI Taxonomy" id="2827235"/>
    <lineage>
        <taxon>Bacteria</taxon>
        <taxon>Pseudomonadati</taxon>
        <taxon>Pseudomonadota</taxon>
        <taxon>Alphaproteobacteria</taxon>
        <taxon>Sphingomonadales</taxon>
        <taxon>Erythrobacteraceae</taxon>
        <taxon>Erythrobacter/Porphyrobacter group</taxon>
        <taxon>Erythrobacter</taxon>
    </lineage>
</organism>
<comment type="caution">
    <text evidence="3">The sequence shown here is derived from an EMBL/GenBank/DDBJ whole genome shotgun (WGS) entry which is preliminary data.</text>
</comment>
<keyword evidence="1" id="KW-0472">Membrane</keyword>
<name>A0ABS6SQC2_9SPHN</name>
<dbReference type="Proteomes" id="UP000699975">
    <property type="component" value="Unassembled WGS sequence"/>
</dbReference>
<sequence>MPSNPNKPSISRRIGRFTADRRVLSLMIVFAVLVAGWSWLGEHPEHNPWTPLDLRDPIGMATANKLLALKEDIELCRVTLDRSDVEFRALESTGDGACERPDRTQLESYPLSPDTPAVTCPVAAALELWRAKTVAPAARDILGSELGRIEHLGAYSCRRLYGREEGAWSEHATGNAIDISAFVLEDGTRISVFSDWDADDEQARFLREVRDGACGVFATVLSPDYNAAHSDHFHLDQESRWSGVCR</sequence>
<keyword evidence="1" id="KW-1133">Transmembrane helix</keyword>
<proteinExistence type="predicted"/>
<evidence type="ECO:0000259" key="2">
    <source>
        <dbReference type="Pfam" id="PF06904"/>
    </source>
</evidence>
<keyword evidence="4" id="KW-1185">Reference proteome</keyword>
<evidence type="ECO:0000313" key="4">
    <source>
        <dbReference type="Proteomes" id="UP000699975"/>
    </source>
</evidence>
<dbReference type="Pfam" id="PF06904">
    <property type="entry name" value="Extensin-like_C"/>
    <property type="match status" value="1"/>
</dbReference>
<dbReference type="EMBL" id="JAGSPB010000003">
    <property type="protein sequence ID" value="MBV7267215.1"/>
    <property type="molecule type" value="Genomic_DNA"/>
</dbReference>
<dbReference type="InterPro" id="IPR009683">
    <property type="entry name" value="Extensin-like_C"/>
</dbReference>
<protein>
    <submittedName>
        <fullName evidence="3">Extensin family protein</fullName>
    </submittedName>
</protein>
<feature type="domain" description="Extensin-like C-terminal" evidence="2">
    <location>
        <begin position="75"/>
        <end position="246"/>
    </location>
</feature>
<evidence type="ECO:0000313" key="3">
    <source>
        <dbReference type="EMBL" id="MBV7267215.1"/>
    </source>
</evidence>
<keyword evidence="1" id="KW-0812">Transmembrane</keyword>